<keyword evidence="2" id="KW-1185">Reference proteome</keyword>
<gene>
    <name evidence="1" type="ORF">HTZ84_22240</name>
</gene>
<evidence type="ECO:0000313" key="2">
    <source>
        <dbReference type="Proteomes" id="UP001016761"/>
    </source>
</evidence>
<proteinExistence type="predicted"/>
<comment type="caution">
    <text evidence="1">The sequence shown here is derived from an EMBL/GenBank/DDBJ whole genome shotgun (WGS) entry which is preliminary data.</text>
</comment>
<sequence>MPDAEPAFQVDIPIVVTPEMAEDIRDDLEETGRVSVELRTSRAPKAVEMIEWQLEHEQPLLEFTEDYDSNE</sequence>
<protein>
    <submittedName>
        <fullName evidence="1">Uncharacterized protein</fullName>
    </submittedName>
</protein>
<accession>A0ABX2LMV0</accession>
<organism evidence="1 2">
    <name type="scientific">Haloterrigena gelatinilytica</name>
    <dbReference type="NCBI Taxonomy" id="2741724"/>
    <lineage>
        <taxon>Archaea</taxon>
        <taxon>Methanobacteriati</taxon>
        <taxon>Methanobacteriota</taxon>
        <taxon>Stenosarchaea group</taxon>
        <taxon>Halobacteria</taxon>
        <taxon>Halobacteriales</taxon>
        <taxon>Natrialbaceae</taxon>
        <taxon>Haloterrigena</taxon>
    </lineage>
</organism>
<reference evidence="1 2" key="1">
    <citation type="submission" date="2020-06" db="EMBL/GenBank/DDBJ databases">
        <title>Haloterrigena sp. nov., an extremely halophilic archaeon isolated from a saline sediment.</title>
        <authorList>
            <person name="Liu B.-B."/>
        </authorList>
    </citation>
    <scope>NUCLEOTIDE SEQUENCE [LARGE SCALE GENOMIC DNA]</scope>
    <source>
        <strain evidence="1 2">SYSU A558-1</strain>
    </source>
</reference>
<dbReference type="EMBL" id="JABUQZ010000003">
    <property type="protein sequence ID" value="NUC74987.1"/>
    <property type="molecule type" value="Genomic_DNA"/>
</dbReference>
<evidence type="ECO:0000313" key="1">
    <source>
        <dbReference type="EMBL" id="NUC74987.1"/>
    </source>
</evidence>
<dbReference type="RefSeq" id="WP_174682825.1">
    <property type="nucleotide sequence ID" value="NZ_JABUQZ010000003.1"/>
</dbReference>
<dbReference type="Proteomes" id="UP001016761">
    <property type="component" value="Unassembled WGS sequence"/>
</dbReference>
<name>A0ABX2LMV0_9EURY</name>